<name>A0A9D2GTZ0_9BACT</name>
<sequence>MLKTAIFINDYLLLIDFLAKVEDEFPLLEYKIFGDKEFAASLEDTAEGYVETDLSLLKDAELLIMLAKPLNDDGVFKNFDGTIIDITGYEFSKEAEVFQIYEPVRKILRNIAVPIADVSVVLSLPVCIYGKHGVEDLMQQTRSIFTFDEAENLIFHERIAFNKHFNPVTAGLPVGKTIDDFAAAGGDISVRISPLSTVFEMDVFAKDIFGLKDDEGYFPTESFFTASDVSERSDITVIPRRNGLTFVGDYVRVLIEDILKKMKEVI</sequence>
<dbReference type="Proteomes" id="UP000824176">
    <property type="component" value="Unassembled WGS sequence"/>
</dbReference>
<accession>A0A9D2GTZ0</accession>
<evidence type="ECO:0000313" key="1">
    <source>
        <dbReference type="EMBL" id="HIZ89176.1"/>
    </source>
</evidence>
<reference evidence="1" key="1">
    <citation type="journal article" date="2021" name="PeerJ">
        <title>Extensive microbial diversity within the chicken gut microbiome revealed by metagenomics and culture.</title>
        <authorList>
            <person name="Gilroy R."/>
            <person name="Ravi A."/>
            <person name="Getino M."/>
            <person name="Pursley I."/>
            <person name="Horton D.L."/>
            <person name="Alikhan N.F."/>
            <person name="Baker D."/>
            <person name="Gharbi K."/>
            <person name="Hall N."/>
            <person name="Watson M."/>
            <person name="Adriaenssens E.M."/>
            <person name="Foster-Nyarko E."/>
            <person name="Jarju S."/>
            <person name="Secka A."/>
            <person name="Antonio M."/>
            <person name="Oren A."/>
            <person name="Chaudhuri R.R."/>
            <person name="La Ragione R."/>
            <person name="Hildebrand F."/>
            <person name="Pallen M.J."/>
        </authorList>
    </citation>
    <scope>NUCLEOTIDE SEQUENCE</scope>
    <source>
        <strain evidence="1">ChiW4-1371</strain>
    </source>
</reference>
<gene>
    <name evidence="1" type="ORF">H9804_04465</name>
</gene>
<proteinExistence type="predicted"/>
<protein>
    <submittedName>
        <fullName evidence="1">Uncharacterized protein</fullName>
    </submittedName>
</protein>
<organism evidence="1 2">
    <name type="scientific">Candidatus Mucispirillum faecigallinarum</name>
    <dbReference type="NCBI Taxonomy" id="2838699"/>
    <lineage>
        <taxon>Bacteria</taxon>
        <taxon>Pseudomonadati</taxon>
        <taxon>Deferribacterota</taxon>
        <taxon>Deferribacteres</taxon>
        <taxon>Deferribacterales</taxon>
        <taxon>Mucispirillaceae</taxon>
        <taxon>Mucispirillum</taxon>
    </lineage>
</organism>
<comment type="caution">
    <text evidence="1">The sequence shown here is derived from an EMBL/GenBank/DDBJ whole genome shotgun (WGS) entry which is preliminary data.</text>
</comment>
<evidence type="ECO:0000313" key="2">
    <source>
        <dbReference type="Proteomes" id="UP000824176"/>
    </source>
</evidence>
<dbReference type="EMBL" id="DXAQ01000071">
    <property type="protein sequence ID" value="HIZ89176.1"/>
    <property type="molecule type" value="Genomic_DNA"/>
</dbReference>
<reference evidence="1" key="2">
    <citation type="submission" date="2021-04" db="EMBL/GenBank/DDBJ databases">
        <authorList>
            <person name="Gilroy R."/>
        </authorList>
    </citation>
    <scope>NUCLEOTIDE SEQUENCE</scope>
    <source>
        <strain evidence="1">ChiW4-1371</strain>
    </source>
</reference>
<dbReference type="AlphaFoldDB" id="A0A9D2GTZ0"/>